<comment type="subcellular location">
    <subcellularLocation>
        <location evidence="1">Cytoplasm</location>
    </subcellularLocation>
</comment>
<dbReference type="GO" id="GO:0005547">
    <property type="term" value="F:phosphatidylinositol-3,4,5-trisphosphate binding"/>
    <property type="evidence" value="ECO:0007669"/>
    <property type="project" value="InterPro"/>
</dbReference>
<dbReference type="PRINTS" id="PR00405">
    <property type="entry name" value="REVINTRACTNG"/>
</dbReference>
<dbReference type="InterPro" id="IPR037858">
    <property type="entry name" value="RhoGAP_ARAP"/>
</dbReference>
<protein>
    <submittedName>
        <fullName evidence="14">Arf-GAP with Rho-GAP domain, ANK repeat and PH domain-containing protein 2</fullName>
    </submittedName>
</protein>
<dbReference type="PROSITE" id="PS50238">
    <property type="entry name" value="RHOGAP"/>
    <property type="match status" value="1"/>
</dbReference>
<dbReference type="InParanoid" id="A0A6J2VPU7"/>
<evidence type="ECO:0000256" key="3">
    <source>
        <dbReference type="ARBA" id="ARBA00022490"/>
    </source>
</evidence>
<dbReference type="SMART" id="SM00324">
    <property type="entry name" value="RhoGAP"/>
    <property type="match status" value="1"/>
</dbReference>
<evidence type="ECO:0000259" key="10">
    <source>
        <dbReference type="PROSITE" id="PS50115"/>
    </source>
</evidence>
<sequence length="1692" mass="190664">MSSLPEPSQEISSWLSSIHLGQYGGCLAQAGYHSLEDCWGMTEEKLLELGDFPTGHRRRILRSLEVLGAKDQLCEAHKTGEVKKKPVPRPRKVFHKDRKRGTSSRSQSQGNGKRDIRDGRQTLPSRALQGSDSADHAEEHVAHCTMPRPSPHPRPSLKTHNFSGTTSTGSSSASINSSSESSLISSHSVVSDGEGFPEGPAPSSPNHEGLAITDSLSEEPPDNFHGEMVENDIYERYDTKVPRGPRPTRSYRLRHRPVPEPPQRFTIMPQDWNVHETNSPKQVAGVEGSSGTSTVPKAPLERKLSPISPYGEIFLYNNPENKLDLGAKEMFKQDLKEKLKQKRLRKKQARSKGKVADDKTEQTVLKPTSTQLPYDDGYSTVQPHALNDAESAYEVSTSLALPLQPLPGSSPVSTVTICQDYSEPADALGDFAHPTPPVRSDFSISPYACFYGPAHKMLRSGWLDKLSPQGNCVFQRRWVKLDGENLTYYNNDKEMYSKGLIPIWAMKEVRGVGENKLEVVTSLRTFVFRAEKEGERQDWLGTLQTALRSPSSVTQRPCKNSVNRRGYAELRGHKGRVYVCLSGTTVRLCKTEQDYNAGLAITVVDLIAASVKHVDKRGFEITTPFKSFCFTVESEREREEWMEAVQESIVETLSDYEVAEKIWFNQSNRKCADCRAAQPEWASINLCVVICKKCAGQHRFLGPGISQVRSLKLDSSLWSNELVELFLEVGNENANSFWAANLPPEEELHAGASMEQRATFHRRKYRERKYRKVLEGLTNQEELNQALCEAVVTPDVLRTMSLVFSGADVMCATGHPEHSTPYLLAQRAGQRLQMEFLYHNKLSDFSKLEVACDSRFPADIPSFMDGFLYCSVGSSKATPDKKGRDDMVRRWCTLEGGFLSYYESERNATATGRVDIREVVSLAMSNTETVTAAGAVFTFEMYLHSERVLFFGAETADTHRDWAHAIAKCFIPDKAEALLRRDCELIGWLYYKEGHDLYHWRIGWFALVGSELLFCSGEEDTAEGELQLKRLQELTVSTQVEGEERIQVLLMVESGRTVYIHGVNKQHFALWHSAIQLAAGTDGRALANQQLSKNNIPIIIDSCIAFVTQYGLNSPGIYQKNGDPIRVAQLLDDFRKDARSVKLRVQEHMLEDVTETLKSFLSQCDDALLAKELYPYWVSALDDKNENNRVERYSTLIQSLPKINRSSLEALLQHLFRIQSCSSANQMNTHNLACVLSPCLFQTEGHSAQEVRVVEDLINNYIQVFSVKEEQVRQMERENCFITKWKHTAFSQAGDLIFEVYLEKKEPENCCLIKVSPTMHSDELVDCTLEKKSVKSDAPSLWTTYEVIENGELERPLHYKEKVLEQVLEWSVLDDPGSAHLIIKQYTGPRPSDSHSENLKTFMKGEHLKFKDDSSKLLSAHKFQDRYLVLQDNKLLLYKDVKNTKPEKEISLGLVKCYLGVKKKLKPTTSWGFTIYTKKQQWYFCCEGKESQLDWVMSIIRVKNGGDLWPKNKGTSQRGSRDRAALYKGPLGDKTQHNKQSYRKSDQGKSSQPVRPKREGESSHQNKPKPTSNISSNPKQEKEDSHPRLKTASSNGRNQLSLPISGRTKPDLSSRIVSSGGIRTDLRPEKSDSNYNSEARRTPSPLPDKGSVTKGMQRKPMLGCGGAQMPQNLLNELNSVLSKTRQPPQKES</sequence>
<evidence type="ECO:0000313" key="14">
    <source>
        <dbReference type="RefSeq" id="XP_030634975.1"/>
    </source>
</evidence>
<dbReference type="OrthoDB" id="29546at2759"/>
<dbReference type="InterPro" id="IPR029071">
    <property type="entry name" value="Ubiquitin-like_domsf"/>
</dbReference>
<dbReference type="SUPFAM" id="SSF50729">
    <property type="entry name" value="PH domain-like"/>
    <property type="match status" value="5"/>
</dbReference>
<accession>A0A6J2VPU7</accession>
<feature type="compositionally biased region" description="Basic residues" evidence="7">
    <location>
        <begin position="85"/>
        <end position="102"/>
    </location>
</feature>
<dbReference type="Gene3D" id="1.10.150.50">
    <property type="entry name" value="Transcription Factor, Ets-1"/>
    <property type="match status" value="1"/>
</dbReference>
<dbReference type="InterPro" id="IPR038508">
    <property type="entry name" value="ArfGAP_dom_sf"/>
</dbReference>
<dbReference type="InterPro" id="IPR037278">
    <property type="entry name" value="ARFGAP/RecO"/>
</dbReference>
<feature type="compositionally biased region" description="Polar residues" evidence="7">
    <location>
        <begin position="1591"/>
        <end position="1602"/>
    </location>
</feature>
<feature type="domain" description="PH" evidence="8">
    <location>
        <begin position="982"/>
        <end position="1080"/>
    </location>
</feature>
<feature type="domain" description="SAM" evidence="9">
    <location>
        <begin position="6"/>
        <end position="70"/>
    </location>
</feature>
<dbReference type="Gene3D" id="1.10.220.150">
    <property type="entry name" value="Arf GTPase activating protein"/>
    <property type="match status" value="1"/>
</dbReference>
<organism evidence="13 14">
    <name type="scientific">Chanos chanos</name>
    <name type="common">Milkfish</name>
    <name type="synonym">Mugil chanos</name>
    <dbReference type="NCBI Taxonomy" id="29144"/>
    <lineage>
        <taxon>Eukaryota</taxon>
        <taxon>Metazoa</taxon>
        <taxon>Chordata</taxon>
        <taxon>Craniata</taxon>
        <taxon>Vertebrata</taxon>
        <taxon>Euteleostomi</taxon>
        <taxon>Actinopterygii</taxon>
        <taxon>Neopterygii</taxon>
        <taxon>Teleostei</taxon>
        <taxon>Ostariophysi</taxon>
        <taxon>Gonorynchiformes</taxon>
        <taxon>Chanidae</taxon>
        <taxon>Chanos</taxon>
    </lineage>
</organism>
<dbReference type="GO" id="GO:0007165">
    <property type="term" value="P:signal transduction"/>
    <property type="evidence" value="ECO:0007669"/>
    <property type="project" value="InterPro"/>
</dbReference>
<feature type="compositionally biased region" description="Polar residues" evidence="7">
    <location>
        <begin position="122"/>
        <end position="132"/>
    </location>
</feature>
<evidence type="ECO:0000256" key="1">
    <source>
        <dbReference type="ARBA" id="ARBA00004496"/>
    </source>
</evidence>
<dbReference type="InterPro" id="IPR000198">
    <property type="entry name" value="RhoGAP_dom"/>
</dbReference>
<feature type="domain" description="Arf-GAP" evidence="10">
    <location>
        <begin position="647"/>
        <end position="781"/>
    </location>
</feature>
<dbReference type="Pfam" id="PF00169">
    <property type="entry name" value="PH"/>
    <property type="match status" value="3"/>
</dbReference>
<keyword evidence="6" id="KW-0862">Zinc</keyword>
<evidence type="ECO:0000256" key="7">
    <source>
        <dbReference type="SAM" id="MobiDB-lite"/>
    </source>
</evidence>
<keyword evidence="5" id="KW-0677">Repeat</keyword>
<dbReference type="PROSITE" id="PS50003">
    <property type="entry name" value="PH_DOMAIN"/>
    <property type="match status" value="5"/>
</dbReference>
<dbReference type="PROSITE" id="PS50200">
    <property type="entry name" value="RA"/>
    <property type="match status" value="1"/>
</dbReference>
<dbReference type="SMART" id="SM00233">
    <property type="entry name" value="PH"/>
    <property type="match status" value="5"/>
</dbReference>
<dbReference type="Gene3D" id="2.30.29.30">
    <property type="entry name" value="Pleckstrin-homology domain (PH domain)/Phosphotyrosine-binding domain (PTB)"/>
    <property type="match status" value="5"/>
</dbReference>
<dbReference type="InterPro" id="IPR001164">
    <property type="entry name" value="ArfGAP_dom"/>
</dbReference>
<dbReference type="SMART" id="SM00454">
    <property type="entry name" value="SAM"/>
    <property type="match status" value="1"/>
</dbReference>
<dbReference type="CDD" id="cd04385">
    <property type="entry name" value="RhoGAP_ARAP"/>
    <property type="match status" value="1"/>
</dbReference>
<feature type="domain" description="PH" evidence="8">
    <location>
        <begin position="561"/>
        <end position="650"/>
    </location>
</feature>
<dbReference type="Pfam" id="PF01412">
    <property type="entry name" value="ArfGap"/>
    <property type="match status" value="1"/>
</dbReference>
<feature type="compositionally biased region" description="Basic and acidic residues" evidence="7">
    <location>
        <begin position="222"/>
        <end position="241"/>
    </location>
</feature>
<dbReference type="GO" id="GO:0005737">
    <property type="term" value="C:cytoplasm"/>
    <property type="evidence" value="ECO:0007669"/>
    <property type="project" value="UniProtKB-SubCell"/>
</dbReference>
<gene>
    <name evidence="14" type="primary">arap2</name>
</gene>
<feature type="region of interest" description="Disordered" evidence="7">
    <location>
        <begin position="338"/>
        <end position="381"/>
    </location>
</feature>
<proteinExistence type="predicted"/>
<feature type="compositionally biased region" description="Basic residues" evidence="7">
    <location>
        <begin position="339"/>
        <end position="353"/>
    </location>
</feature>
<keyword evidence="4" id="KW-0597">Phosphoprotein</keyword>
<feature type="compositionally biased region" description="Polar residues" evidence="7">
    <location>
        <begin position="362"/>
        <end position="372"/>
    </location>
</feature>
<dbReference type="InterPro" id="IPR011993">
    <property type="entry name" value="PH-like_dom_sf"/>
</dbReference>
<feature type="compositionally biased region" description="Polar residues" evidence="7">
    <location>
        <begin position="1669"/>
        <end position="1692"/>
    </location>
</feature>
<dbReference type="InterPro" id="IPR052227">
    <property type="entry name" value="Arf-Rho-GAP_ANK-PH_domain"/>
</dbReference>
<dbReference type="FunCoup" id="A0A6J2VPU7">
    <property type="interactions" value="365"/>
</dbReference>
<dbReference type="SUPFAM" id="SSF48350">
    <property type="entry name" value="GTPase activation domain, GAP"/>
    <property type="match status" value="1"/>
</dbReference>
<feature type="domain" description="PH" evidence="8">
    <location>
        <begin position="456"/>
        <end position="548"/>
    </location>
</feature>
<feature type="domain" description="Ras-associating" evidence="11">
    <location>
        <begin position="1294"/>
        <end position="1388"/>
    </location>
</feature>
<dbReference type="PROSITE" id="PS50105">
    <property type="entry name" value="SAM_DOMAIN"/>
    <property type="match status" value="1"/>
</dbReference>
<reference evidence="14" key="1">
    <citation type="submission" date="2025-08" db="UniProtKB">
        <authorList>
            <consortium name="RefSeq"/>
        </authorList>
    </citation>
    <scope>IDENTIFICATION</scope>
</reference>
<evidence type="ECO:0000259" key="8">
    <source>
        <dbReference type="PROSITE" id="PS50003"/>
    </source>
</evidence>
<evidence type="ECO:0000313" key="13">
    <source>
        <dbReference type="Proteomes" id="UP000504632"/>
    </source>
</evidence>
<evidence type="ECO:0000256" key="6">
    <source>
        <dbReference type="PROSITE-ProRule" id="PRU00288"/>
    </source>
</evidence>
<feature type="compositionally biased region" description="Basic and acidic residues" evidence="7">
    <location>
        <begin position="133"/>
        <end position="142"/>
    </location>
</feature>
<feature type="domain" description="PH" evidence="8">
    <location>
        <begin position="1400"/>
        <end position="1504"/>
    </location>
</feature>
<dbReference type="Pfam" id="PF00620">
    <property type="entry name" value="RhoGAP"/>
    <property type="match status" value="1"/>
</dbReference>
<dbReference type="PROSITE" id="PS50115">
    <property type="entry name" value="ARFGAP"/>
    <property type="match status" value="1"/>
</dbReference>
<dbReference type="Gene3D" id="1.10.555.10">
    <property type="entry name" value="Rho GTPase activation protein"/>
    <property type="match status" value="1"/>
</dbReference>
<dbReference type="PANTHER" id="PTHR45899:SF1">
    <property type="entry name" value="ARF-GAP WITH RHO-GAP DOMAIN, ANK REPEAT AND PH DOMAIN-CONTAINING PROTEIN 2"/>
    <property type="match status" value="1"/>
</dbReference>
<dbReference type="SUPFAM" id="SSF54236">
    <property type="entry name" value="Ubiquitin-like"/>
    <property type="match status" value="1"/>
</dbReference>
<feature type="region of interest" description="Disordered" evidence="7">
    <location>
        <begin position="1506"/>
        <end position="1692"/>
    </location>
</feature>
<name>A0A6J2VPU7_CHACN</name>
<feature type="domain" description="Rho-GAP" evidence="12">
    <location>
        <begin position="1089"/>
        <end position="1265"/>
    </location>
</feature>
<keyword evidence="3" id="KW-0963">Cytoplasm</keyword>
<dbReference type="InterPro" id="IPR001849">
    <property type="entry name" value="PH_domain"/>
</dbReference>
<evidence type="ECO:0000256" key="2">
    <source>
        <dbReference type="ARBA" id="ARBA00022468"/>
    </source>
</evidence>
<keyword evidence="2" id="KW-0343">GTPase activation</keyword>
<dbReference type="GO" id="GO:0008270">
    <property type="term" value="F:zinc ion binding"/>
    <property type="evidence" value="ECO:0007669"/>
    <property type="project" value="UniProtKB-KW"/>
</dbReference>
<dbReference type="CTD" id="116984"/>
<dbReference type="Pfam" id="PF00536">
    <property type="entry name" value="SAM_1"/>
    <property type="match status" value="1"/>
</dbReference>
<dbReference type="InterPro" id="IPR000159">
    <property type="entry name" value="RA_dom"/>
</dbReference>
<keyword evidence="13" id="KW-1185">Reference proteome</keyword>
<dbReference type="Pfam" id="PF00788">
    <property type="entry name" value="RA"/>
    <property type="match status" value="1"/>
</dbReference>
<feature type="region of interest" description="Disordered" evidence="7">
    <location>
        <begin position="77"/>
        <end position="264"/>
    </location>
</feature>
<dbReference type="Proteomes" id="UP000504632">
    <property type="component" value="Chromosome 7"/>
</dbReference>
<dbReference type="RefSeq" id="XP_030634975.1">
    <property type="nucleotide sequence ID" value="XM_030779115.1"/>
</dbReference>
<evidence type="ECO:0000259" key="12">
    <source>
        <dbReference type="PROSITE" id="PS50238"/>
    </source>
</evidence>
<dbReference type="SUPFAM" id="SSF47769">
    <property type="entry name" value="SAM/Pointed domain"/>
    <property type="match status" value="1"/>
</dbReference>
<keyword evidence="6" id="KW-0479">Metal-binding</keyword>
<dbReference type="InterPro" id="IPR013761">
    <property type="entry name" value="SAM/pointed_sf"/>
</dbReference>
<dbReference type="SMART" id="SM00105">
    <property type="entry name" value="ArfGap"/>
    <property type="match status" value="1"/>
</dbReference>
<dbReference type="InterPro" id="IPR008936">
    <property type="entry name" value="Rho_GTPase_activation_prot"/>
</dbReference>
<dbReference type="InterPro" id="IPR001660">
    <property type="entry name" value="SAM"/>
</dbReference>
<keyword evidence="6" id="KW-0863">Zinc-finger</keyword>
<feature type="compositionally biased region" description="Polar residues" evidence="7">
    <location>
        <begin position="1565"/>
        <end position="1578"/>
    </location>
</feature>
<dbReference type="Gene3D" id="3.10.20.90">
    <property type="entry name" value="Phosphatidylinositol 3-kinase Catalytic Subunit, Chain A, domain 1"/>
    <property type="match status" value="1"/>
</dbReference>
<evidence type="ECO:0000259" key="9">
    <source>
        <dbReference type="PROSITE" id="PS50105"/>
    </source>
</evidence>
<evidence type="ECO:0000256" key="5">
    <source>
        <dbReference type="ARBA" id="ARBA00022737"/>
    </source>
</evidence>
<dbReference type="SUPFAM" id="SSF57863">
    <property type="entry name" value="ArfGap/RecO-like zinc finger"/>
    <property type="match status" value="1"/>
</dbReference>
<feature type="compositionally biased region" description="Low complexity" evidence="7">
    <location>
        <begin position="159"/>
        <end position="191"/>
    </location>
</feature>
<feature type="domain" description="PH" evidence="8">
    <location>
        <begin position="861"/>
        <end position="971"/>
    </location>
</feature>
<dbReference type="PANTHER" id="PTHR45899">
    <property type="entry name" value="RHO GTPASE ACTIVATING PROTEIN AT 15B, ISOFORM C"/>
    <property type="match status" value="1"/>
</dbReference>
<dbReference type="GeneID" id="115816146"/>
<evidence type="ECO:0000259" key="11">
    <source>
        <dbReference type="PROSITE" id="PS50200"/>
    </source>
</evidence>
<evidence type="ECO:0000256" key="4">
    <source>
        <dbReference type="ARBA" id="ARBA00022553"/>
    </source>
</evidence>
<dbReference type="GO" id="GO:0005096">
    <property type="term" value="F:GTPase activator activity"/>
    <property type="evidence" value="ECO:0007669"/>
    <property type="project" value="UniProtKB-KW"/>
</dbReference>